<evidence type="ECO:0000256" key="1">
    <source>
        <dbReference type="SAM" id="Phobius"/>
    </source>
</evidence>
<dbReference type="Pfam" id="PF13787">
    <property type="entry name" value="HXXEE"/>
    <property type="match status" value="1"/>
</dbReference>
<keyword evidence="1" id="KW-1133">Transmembrane helix</keyword>
<keyword evidence="1" id="KW-0812">Transmembrane</keyword>
<dbReference type="AlphaFoldDB" id="A0A7C9L9J7"/>
<dbReference type="InterPro" id="IPR025671">
    <property type="entry name" value="HXXEE"/>
</dbReference>
<keyword evidence="1" id="KW-0472">Membrane</keyword>
<gene>
    <name evidence="2" type="ORF">FH759_01205</name>
</gene>
<protein>
    <submittedName>
        <fullName evidence="2">HXXEE domain-containing protein</fullName>
    </submittedName>
</protein>
<evidence type="ECO:0000313" key="2">
    <source>
        <dbReference type="EMBL" id="MTJ03297.1"/>
    </source>
</evidence>
<feature type="transmembrane region" description="Helical" evidence="1">
    <location>
        <begin position="95"/>
        <end position="114"/>
    </location>
</feature>
<dbReference type="Proteomes" id="UP000483078">
    <property type="component" value="Unassembled WGS sequence"/>
</dbReference>
<sequence>MRPAHCRAVGAIPLSTEALIWLFPVVFIIHDFEEIIMGPPWLRQHGDTVVGRFPFTATVVARIRGVTASGFAMMVLVMFSLVVAITLISAQFELFNLWAGAVTVFLLHFIVHFGQFLVYRAYVPVIVTSVPGAIWCVVALKSLWERGLLDAAQTGQWTLMVAAGAAIWFFAAHKIGAWFDIWLRKTFPAAF</sequence>
<accession>A0A7C9L9J7</accession>
<evidence type="ECO:0000313" key="3">
    <source>
        <dbReference type="Proteomes" id="UP000483078"/>
    </source>
</evidence>
<feature type="transmembrane region" description="Helical" evidence="1">
    <location>
        <begin position="156"/>
        <end position="175"/>
    </location>
</feature>
<dbReference type="EMBL" id="VENJ01000002">
    <property type="protein sequence ID" value="MTJ03297.1"/>
    <property type="molecule type" value="Genomic_DNA"/>
</dbReference>
<name>A0A7C9L9J7_9RHOB</name>
<feature type="transmembrane region" description="Helical" evidence="1">
    <location>
        <begin position="71"/>
        <end position="89"/>
    </location>
</feature>
<proteinExistence type="predicted"/>
<organism evidence="2 3">
    <name type="scientific">Sediminimonas qiaohouensis</name>
    <dbReference type="NCBI Taxonomy" id="552061"/>
    <lineage>
        <taxon>Bacteria</taxon>
        <taxon>Pseudomonadati</taxon>
        <taxon>Pseudomonadota</taxon>
        <taxon>Alphaproteobacteria</taxon>
        <taxon>Rhodobacterales</taxon>
        <taxon>Roseobacteraceae</taxon>
        <taxon>Sediminimonas</taxon>
    </lineage>
</organism>
<feature type="transmembrane region" description="Helical" evidence="1">
    <location>
        <begin position="121"/>
        <end position="144"/>
    </location>
</feature>
<comment type="caution">
    <text evidence="2">The sequence shown here is derived from an EMBL/GenBank/DDBJ whole genome shotgun (WGS) entry which is preliminary data.</text>
</comment>
<reference evidence="2 3" key="1">
    <citation type="submission" date="2019-06" db="EMBL/GenBank/DDBJ databases">
        <title>Enrichment of Autotrophic Halophilic Microorganisms from Red Sea Brine Pool Using Microbial Electrosynthesis System.</title>
        <authorList>
            <person name="Alqahtani M.F."/>
            <person name="Bajracharya S."/>
            <person name="Katuri K.P."/>
            <person name="Ali M."/>
            <person name="Saikaly P.E."/>
        </authorList>
    </citation>
    <scope>NUCLEOTIDE SEQUENCE [LARGE SCALE GENOMIC DNA]</scope>
    <source>
        <strain evidence="2">MES6</strain>
    </source>
</reference>